<evidence type="ECO:0000259" key="12">
    <source>
        <dbReference type="PROSITE" id="PS50305"/>
    </source>
</evidence>
<dbReference type="FunCoup" id="A0A1D2V9Z2">
    <property type="interactions" value="442"/>
</dbReference>
<evidence type="ECO:0000256" key="1">
    <source>
        <dbReference type="ARBA" id="ARBA00006924"/>
    </source>
</evidence>
<feature type="binding site" evidence="10 11">
    <location>
        <position position="141"/>
    </location>
    <ligand>
        <name>Zn(2+)</name>
        <dbReference type="ChEBI" id="CHEBI:29105"/>
    </ligand>
</feature>
<feature type="domain" description="Deacetylase sirtuin-type" evidence="12">
    <location>
        <begin position="1"/>
        <end position="267"/>
    </location>
</feature>
<feature type="binding site" evidence="10 11">
    <location>
        <position position="138"/>
    </location>
    <ligand>
        <name>Zn(2+)</name>
        <dbReference type="ChEBI" id="CHEBI:29105"/>
    </ligand>
</feature>
<evidence type="ECO:0000256" key="11">
    <source>
        <dbReference type="PROSITE-ProRule" id="PRU00236"/>
    </source>
</evidence>
<dbReference type="GO" id="GO:0000183">
    <property type="term" value="P:rDNA heterochromatin formation"/>
    <property type="evidence" value="ECO:0007669"/>
    <property type="project" value="EnsemblFungi"/>
</dbReference>
<dbReference type="GO" id="GO:0033553">
    <property type="term" value="C:rDNA heterochromatin"/>
    <property type="evidence" value="ECO:0007669"/>
    <property type="project" value="EnsemblFungi"/>
</dbReference>
<dbReference type="GO" id="GO:0031508">
    <property type="term" value="P:pericentric heterochromatin formation"/>
    <property type="evidence" value="ECO:0007669"/>
    <property type="project" value="EnsemblFungi"/>
</dbReference>
<dbReference type="InterPro" id="IPR017328">
    <property type="entry name" value="Sirtuin_class_I"/>
</dbReference>
<dbReference type="InterPro" id="IPR029035">
    <property type="entry name" value="DHS-like_NAD/FAD-binding_dom"/>
</dbReference>
<dbReference type="GO" id="GO:0031934">
    <property type="term" value="C:mating-type region heterochromatin"/>
    <property type="evidence" value="ECO:0007669"/>
    <property type="project" value="EnsemblFungi"/>
</dbReference>
<organism evidence="13 14">
    <name type="scientific">Ascoidea rubescens DSM 1968</name>
    <dbReference type="NCBI Taxonomy" id="1344418"/>
    <lineage>
        <taxon>Eukaryota</taxon>
        <taxon>Fungi</taxon>
        <taxon>Dikarya</taxon>
        <taxon>Ascomycota</taxon>
        <taxon>Saccharomycotina</taxon>
        <taxon>Saccharomycetes</taxon>
        <taxon>Ascoideaceae</taxon>
        <taxon>Ascoidea</taxon>
    </lineage>
</organism>
<keyword evidence="7 9" id="KW-0520">NAD</keyword>
<evidence type="ECO:0000256" key="2">
    <source>
        <dbReference type="ARBA" id="ARBA00012928"/>
    </source>
</evidence>
<evidence type="ECO:0000256" key="9">
    <source>
        <dbReference type="PIRSR" id="PIRSR037938-2"/>
    </source>
</evidence>
<dbReference type="SUPFAM" id="SSF52467">
    <property type="entry name" value="DHS-like NAD/FAD-binding domain"/>
    <property type="match status" value="1"/>
</dbReference>
<feature type="non-terminal residue" evidence="13">
    <location>
        <position position="285"/>
    </location>
</feature>
<dbReference type="OrthoDB" id="420264at2759"/>
<dbReference type="GO" id="GO:0046970">
    <property type="term" value="F:histone H4K16 deacetylase activity, NAD-dependent"/>
    <property type="evidence" value="ECO:0007669"/>
    <property type="project" value="EnsemblFungi"/>
</dbReference>
<dbReference type="GO" id="GO:0070403">
    <property type="term" value="F:NAD+ binding"/>
    <property type="evidence" value="ECO:0007669"/>
    <property type="project" value="InterPro"/>
</dbReference>
<dbReference type="GeneID" id="30963360"/>
<dbReference type="EMBL" id="KV454493">
    <property type="protein sequence ID" value="ODV58365.1"/>
    <property type="molecule type" value="Genomic_DNA"/>
</dbReference>
<accession>A0A1D2V9Z2</accession>
<gene>
    <name evidence="13" type="ORF">ASCRUDRAFT_22031</name>
</gene>
<feature type="binding site" evidence="9">
    <location>
        <begin position="207"/>
        <end position="208"/>
    </location>
    <ligand>
        <name>NAD(+)</name>
        <dbReference type="ChEBI" id="CHEBI:57540"/>
    </ligand>
</feature>
<keyword evidence="6 10" id="KW-0862">Zinc</keyword>
<dbReference type="PIRSF" id="PIRSF037938">
    <property type="entry name" value="SIR2_euk"/>
    <property type="match status" value="1"/>
</dbReference>
<dbReference type="EC" id="2.3.1.286" evidence="2"/>
<dbReference type="InterPro" id="IPR026590">
    <property type="entry name" value="Ssirtuin_cat_dom"/>
</dbReference>
<dbReference type="InterPro" id="IPR050134">
    <property type="entry name" value="NAD-dep_sirtuin_deacylases"/>
</dbReference>
<name>A0A1D2V9Z2_9ASCO</name>
<dbReference type="InterPro" id="IPR003000">
    <property type="entry name" value="Sirtuin"/>
</dbReference>
<feature type="binding site" evidence="10 11">
    <location>
        <position position="163"/>
    </location>
    <ligand>
        <name>Zn(2+)</name>
        <dbReference type="ChEBI" id="CHEBI:29105"/>
    </ligand>
</feature>
<evidence type="ECO:0000256" key="8">
    <source>
        <dbReference type="PIRSR" id="PIRSR037938-1"/>
    </source>
</evidence>
<feature type="binding site" evidence="9">
    <location>
        <begin position="36"/>
        <end position="38"/>
    </location>
    <ligand>
        <name>NAD(+)</name>
        <dbReference type="ChEBI" id="CHEBI:57540"/>
    </ligand>
</feature>
<dbReference type="PANTHER" id="PTHR11085:SF6">
    <property type="entry name" value="NAD-DEPENDENT PROTEIN DEACETYLASE SIRTUIN-2"/>
    <property type="match status" value="1"/>
</dbReference>
<sequence>LQKISTILSKGKDAKIIVMVGAGISATSDGEPLIPDFRSPGTGLFYNLKKLDLPYPEAVFDIEFFRENPMPFFTLCKALHPSLVNFIPTRFHFFLKLLNDKTNLIRIFTQNIDCLERIAGIPEEKIVEAHGSFASNHCIKCNKKYDDSNIIIDAVNKKQPPLCTQTGCDGYIKPSIVFYGESLPERFHTCADSDFDQDIDLAIVAGTSLAVYPFANLASEVSKSCQRVLINNEKVGAFKSHPRKKDILSIGDCDKIADSLAALCGWKNELDELILNAHTSLNKQK</sequence>
<dbReference type="GO" id="GO:0045950">
    <property type="term" value="P:negative regulation of mitotic recombination"/>
    <property type="evidence" value="ECO:0007669"/>
    <property type="project" value="EnsemblFungi"/>
</dbReference>
<keyword evidence="14" id="KW-1185">Reference proteome</keyword>
<dbReference type="STRING" id="1344418.A0A1D2V9Z2"/>
<dbReference type="RefSeq" id="XP_020044672.1">
    <property type="nucleotide sequence ID" value="XM_020189724.1"/>
</dbReference>
<feature type="binding site" evidence="9">
    <location>
        <position position="253"/>
    </location>
    <ligand>
        <name>NAD(+)</name>
        <dbReference type="ChEBI" id="CHEBI:57540"/>
    </ligand>
</feature>
<dbReference type="Gene3D" id="3.30.1600.10">
    <property type="entry name" value="SIR2/SIRT2 'Small Domain"/>
    <property type="match status" value="1"/>
</dbReference>
<comment type="cofactor">
    <cofactor evidence="10">
        <name>Zn(2+)</name>
        <dbReference type="ChEBI" id="CHEBI:29105"/>
    </cofactor>
    <text evidence="10">Binds 1 zinc ion per subunit.</text>
</comment>
<feature type="binding site" evidence="9">
    <location>
        <begin position="110"/>
        <end position="113"/>
    </location>
    <ligand>
        <name>NAD(+)</name>
        <dbReference type="ChEBI" id="CHEBI:57540"/>
    </ligand>
</feature>
<reference evidence="14" key="1">
    <citation type="submission" date="2016-05" db="EMBL/GenBank/DDBJ databases">
        <title>Comparative genomics of biotechnologically important yeasts.</title>
        <authorList>
            <consortium name="DOE Joint Genome Institute"/>
            <person name="Riley R."/>
            <person name="Haridas S."/>
            <person name="Wolfe K.H."/>
            <person name="Lopes M.R."/>
            <person name="Hittinger C.T."/>
            <person name="Goker M."/>
            <person name="Salamov A."/>
            <person name="Wisecaver J."/>
            <person name="Long T.M."/>
            <person name="Aerts A.L."/>
            <person name="Barry K."/>
            <person name="Choi C."/>
            <person name="Clum A."/>
            <person name="Coughlan A.Y."/>
            <person name="Deshpande S."/>
            <person name="Douglass A.P."/>
            <person name="Hanson S.J."/>
            <person name="Klenk H.-P."/>
            <person name="Labutti K."/>
            <person name="Lapidus A."/>
            <person name="Lindquist E."/>
            <person name="Lipzen A."/>
            <person name="Meier-Kolthoff J.P."/>
            <person name="Ohm R.A."/>
            <person name="Otillar R.P."/>
            <person name="Pangilinan J."/>
            <person name="Peng Y."/>
            <person name="Rokas A."/>
            <person name="Rosa C.A."/>
            <person name="Scheuner C."/>
            <person name="Sibirny A.A."/>
            <person name="Slot J.C."/>
            <person name="Stielow J.B."/>
            <person name="Sun H."/>
            <person name="Kurtzman C.P."/>
            <person name="Blackwell M."/>
            <person name="Grigoriev I.V."/>
            <person name="Jeffries T.W."/>
        </authorList>
    </citation>
    <scope>NUCLEOTIDE SEQUENCE [LARGE SCALE GENOMIC DNA]</scope>
    <source>
        <strain evidence="14">DSM 1968</strain>
    </source>
</reference>
<evidence type="ECO:0000313" key="13">
    <source>
        <dbReference type="EMBL" id="ODV58365.1"/>
    </source>
</evidence>
<evidence type="ECO:0000256" key="4">
    <source>
        <dbReference type="ARBA" id="ARBA00022679"/>
    </source>
</evidence>
<dbReference type="Proteomes" id="UP000095038">
    <property type="component" value="Unassembled WGS sequence"/>
</dbReference>
<feature type="binding site" evidence="9">
    <location>
        <begin position="231"/>
        <end position="233"/>
    </location>
    <ligand>
        <name>NAD(+)</name>
        <dbReference type="ChEBI" id="CHEBI:57540"/>
    </ligand>
</feature>
<feature type="non-terminal residue" evidence="13">
    <location>
        <position position="1"/>
    </location>
</feature>
<evidence type="ECO:0000256" key="7">
    <source>
        <dbReference type="ARBA" id="ARBA00023027"/>
    </source>
</evidence>
<dbReference type="Gene3D" id="3.40.50.1220">
    <property type="entry name" value="TPP-binding domain"/>
    <property type="match status" value="1"/>
</dbReference>
<evidence type="ECO:0000256" key="6">
    <source>
        <dbReference type="ARBA" id="ARBA00022833"/>
    </source>
</evidence>
<evidence type="ECO:0000313" key="14">
    <source>
        <dbReference type="Proteomes" id="UP000095038"/>
    </source>
</evidence>
<dbReference type="PROSITE" id="PS50305">
    <property type="entry name" value="SIRTUIN"/>
    <property type="match status" value="1"/>
</dbReference>
<keyword evidence="3" id="KW-0678">Repressor</keyword>
<dbReference type="GO" id="GO:0099115">
    <property type="term" value="C:chromosome, subtelomeric region"/>
    <property type="evidence" value="ECO:0007669"/>
    <property type="project" value="EnsemblFungi"/>
</dbReference>
<evidence type="ECO:0000256" key="3">
    <source>
        <dbReference type="ARBA" id="ARBA00022491"/>
    </source>
</evidence>
<evidence type="ECO:0000256" key="5">
    <source>
        <dbReference type="ARBA" id="ARBA00022723"/>
    </source>
</evidence>
<comment type="similarity">
    <text evidence="1">Belongs to the sirtuin family. Class I subfamily.</text>
</comment>
<feature type="binding site" evidence="10 11">
    <location>
        <position position="168"/>
    </location>
    <ligand>
        <name>Zn(2+)</name>
        <dbReference type="ChEBI" id="CHEBI:29105"/>
    </ligand>
</feature>
<dbReference type="AlphaFoldDB" id="A0A1D2V9Z2"/>
<proteinExistence type="inferred from homology"/>
<dbReference type="GO" id="GO:0046872">
    <property type="term" value="F:metal ion binding"/>
    <property type="evidence" value="ECO:0007669"/>
    <property type="project" value="UniProtKB-KW"/>
</dbReference>
<keyword evidence="4" id="KW-0808">Transferase</keyword>
<dbReference type="Pfam" id="PF02146">
    <property type="entry name" value="SIR2"/>
    <property type="match status" value="1"/>
</dbReference>
<dbReference type="GO" id="GO:0005721">
    <property type="term" value="C:pericentric heterochromatin"/>
    <property type="evidence" value="ECO:0007669"/>
    <property type="project" value="EnsemblFungi"/>
</dbReference>
<keyword evidence="5 10" id="KW-0479">Metal-binding</keyword>
<dbReference type="GO" id="GO:0005737">
    <property type="term" value="C:cytoplasm"/>
    <property type="evidence" value="ECO:0007669"/>
    <property type="project" value="EnsemblFungi"/>
</dbReference>
<dbReference type="InterPro" id="IPR026591">
    <property type="entry name" value="Sirtuin_cat_small_dom_sf"/>
</dbReference>
<dbReference type="PANTHER" id="PTHR11085">
    <property type="entry name" value="NAD-DEPENDENT PROTEIN DEACYLASE SIRTUIN-5, MITOCHONDRIAL-RELATED"/>
    <property type="match status" value="1"/>
</dbReference>
<protein>
    <recommendedName>
        <fullName evidence="2">protein acetyllysine N-acetyltransferase</fullName>
        <ecNumber evidence="2">2.3.1.286</ecNumber>
    </recommendedName>
</protein>
<evidence type="ECO:0000256" key="10">
    <source>
        <dbReference type="PIRSR" id="PIRSR037938-3"/>
    </source>
</evidence>
<dbReference type="GO" id="GO:0005634">
    <property type="term" value="C:nucleus"/>
    <property type="evidence" value="ECO:0007669"/>
    <property type="project" value="EnsemblFungi"/>
</dbReference>
<feature type="active site" description="Proton acceptor" evidence="8 11">
    <location>
        <position position="130"/>
    </location>
</feature>
<dbReference type="InParanoid" id="A0A1D2V9Z2"/>